<name>A0A1M2V8J5_TRAPU</name>
<keyword evidence="2" id="KW-1185">Reference proteome</keyword>
<accession>A0A1M2V8J5</accession>
<protein>
    <submittedName>
        <fullName evidence="1">Uncharacterized protein</fullName>
    </submittedName>
</protein>
<sequence length="53" mass="5683">YSSTSCVPCGWGRIARLGLADIAYASFGCLYAWLRLKGVPATLAGAQLARSYR</sequence>
<dbReference type="AlphaFoldDB" id="A0A1M2V8J5"/>
<organism evidence="1 2">
    <name type="scientific">Trametes pubescens</name>
    <name type="common">White-rot fungus</name>
    <dbReference type="NCBI Taxonomy" id="154538"/>
    <lineage>
        <taxon>Eukaryota</taxon>
        <taxon>Fungi</taxon>
        <taxon>Dikarya</taxon>
        <taxon>Basidiomycota</taxon>
        <taxon>Agaricomycotina</taxon>
        <taxon>Agaricomycetes</taxon>
        <taxon>Polyporales</taxon>
        <taxon>Polyporaceae</taxon>
        <taxon>Trametes</taxon>
    </lineage>
</organism>
<reference evidence="1 2" key="1">
    <citation type="submission" date="2016-10" db="EMBL/GenBank/DDBJ databases">
        <title>Genome sequence of the basidiomycete white-rot fungus Trametes pubescens.</title>
        <authorList>
            <person name="Makela M.R."/>
            <person name="Granchi Z."/>
            <person name="Peng M."/>
            <person name="De Vries R.P."/>
            <person name="Grigoriev I."/>
            <person name="Riley R."/>
            <person name="Hilden K."/>
        </authorList>
    </citation>
    <scope>NUCLEOTIDE SEQUENCE [LARGE SCALE GENOMIC DNA]</scope>
    <source>
        <strain evidence="1 2">FBCC735</strain>
    </source>
</reference>
<evidence type="ECO:0000313" key="1">
    <source>
        <dbReference type="EMBL" id="OJT03879.1"/>
    </source>
</evidence>
<dbReference type="Proteomes" id="UP000184267">
    <property type="component" value="Unassembled WGS sequence"/>
</dbReference>
<dbReference type="EMBL" id="MNAD01001587">
    <property type="protein sequence ID" value="OJT03879.1"/>
    <property type="molecule type" value="Genomic_DNA"/>
</dbReference>
<comment type="caution">
    <text evidence="1">The sequence shown here is derived from an EMBL/GenBank/DDBJ whole genome shotgun (WGS) entry which is preliminary data.</text>
</comment>
<evidence type="ECO:0000313" key="2">
    <source>
        <dbReference type="Proteomes" id="UP000184267"/>
    </source>
</evidence>
<proteinExistence type="predicted"/>
<feature type="non-terminal residue" evidence="1">
    <location>
        <position position="1"/>
    </location>
</feature>
<gene>
    <name evidence="1" type="ORF">TRAPUB_5440</name>
</gene>